<evidence type="ECO:0000313" key="2">
    <source>
        <dbReference type="Proteomes" id="UP001212841"/>
    </source>
</evidence>
<proteinExistence type="predicted"/>
<organism evidence="1 2">
    <name type="scientific">Rhizophlyctis rosea</name>
    <dbReference type="NCBI Taxonomy" id="64517"/>
    <lineage>
        <taxon>Eukaryota</taxon>
        <taxon>Fungi</taxon>
        <taxon>Fungi incertae sedis</taxon>
        <taxon>Chytridiomycota</taxon>
        <taxon>Chytridiomycota incertae sedis</taxon>
        <taxon>Chytridiomycetes</taxon>
        <taxon>Rhizophlyctidales</taxon>
        <taxon>Rhizophlyctidaceae</taxon>
        <taxon>Rhizophlyctis</taxon>
    </lineage>
</organism>
<protein>
    <submittedName>
        <fullName evidence="1">Uncharacterized protein</fullName>
    </submittedName>
</protein>
<name>A0AAD5SGI7_9FUNG</name>
<dbReference type="Proteomes" id="UP001212841">
    <property type="component" value="Unassembled WGS sequence"/>
</dbReference>
<accession>A0AAD5SGI7</accession>
<gene>
    <name evidence="1" type="ORF">HK097_002207</name>
</gene>
<dbReference type="EMBL" id="JADGJD010000147">
    <property type="protein sequence ID" value="KAJ3054270.1"/>
    <property type="molecule type" value="Genomic_DNA"/>
</dbReference>
<reference evidence="1" key="1">
    <citation type="submission" date="2020-05" db="EMBL/GenBank/DDBJ databases">
        <title>Phylogenomic resolution of chytrid fungi.</title>
        <authorList>
            <person name="Stajich J.E."/>
            <person name="Amses K."/>
            <person name="Simmons R."/>
            <person name="Seto K."/>
            <person name="Myers J."/>
            <person name="Bonds A."/>
            <person name="Quandt C.A."/>
            <person name="Barry K."/>
            <person name="Liu P."/>
            <person name="Grigoriev I."/>
            <person name="Longcore J.E."/>
            <person name="James T.Y."/>
        </authorList>
    </citation>
    <scope>NUCLEOTIDE SEQUENCE</scope>
    <source>
        <strain evidence="1">JEL0318</strain>
    </source>
</reference>
<keyword evidence="2" id="KW-1185">Reference proteome</keyword>
<dbReference type="AlphaFoldDB" id="A0AAD5SGI7"/>
<sequence>MNFHRAYQKFYECHDGIIIVLSPDVFKSSKWKNVFDYPSVLAGSKANNQVIEGIVEDQIEKWDDKKPRQKRCLLVIDDFSGGDLIFACHNRTLLEGSQINNVLQWCVWDMTKKNLKKFCDDTATAKMDEVELFKFIKANIHEPYSFVDIDFNKPPDETFWIGFDRPYLRTQQ</sequence>
<comment type="caution">
    <text evidence="1">The sequence shown here is derived from an EMBL/GenBank/DDBJ whole genome shotgun (WGS) entry which is preliminary data.</text>
</comment>
<evidence type="ECO:0000313" key="1">
    <source>
        <dbReference type="EMBL" id="KAJ3054270.1"/>
    </source>
</evidence>